<dbReference type="EMBL" id="JANBOH010000062">
    <property type="protein sequence ID" value="KAJ1646415.1"/>
    <property type="molecule type" value="Genomic_DNA"/>
</dbReference>
<sequence length="299" mass="33915">MAAQILALADILGHHRVFVSIYENGSSDKTKEILEQLAKTLDIIGIDNKITLDKNPRQEKMHRIEYMAHIRNRALEPLYKSQKKFSKVVFLNDVFFCFLDILELLYQAQLNNAHLTCAEDYEIRHGALSFYDTWVSRDILGNAFKSRYQNIADDGVALLSHLNNRPFQVQCCWNGLAVIDASVFAKPHKIRFRRSKPSECSASECSLLCNDMWSAGFQRAVVVPRVKVSYDMTTRDYLRAPDQFPHDSLFADKKNSLGIVFRPGPDSVYCHPLNSPSARIPDGPATFVSLKSQAAKNSQ</sequence>
<dbReference type="InterPro" id="IPR029044">
    <property type="entry name" value="Nucleotide-diphossugar_trans"/>
</dbReference>
<keyword evidence="2" id="KW-1185">Reference proteome</keyword>
<evidence type="ECO:0000313" key="2">
    <source>
        <dbReference type="Proteomes" id="UP001145021"/>
    </source>
</evidence>
<dbReference type="AlphaFoldDB" id="A0A9W7XNQ7"/>
<dbReference type="PANTHER" id="PTHR34144:SF7">
    <property type="entry name" value="EXPORT PROTEIN (CAP59), PUTATIVE (AFU_ORTHOLOGUE AFUA_7G05020)-RELATED"/>
    <property type="match status" value="1"/>
</dbReference>
<gene>
    <name evidence="1" type="ORF">LPJ64_002110</name>
</gene>
<accession>A0A9W7XNQ7</accession>
<dbReference type="InterPro" id="IPR001387">
    <property type="entry name" value="Cro/C1-type_HTH"/>
</dbReference>
<dbReference type="PANTHER" id="PTHR34144">
    <property type="entry name" value="CHROMOSOME 8, WHOLE GENOME SHOTGUN SEQUENCE"/>
    <property type="match status" value="1"/>
</dbReference>
<proteinExistence type="predicted"/>
<dbReference type="Pfam" id="PF11735">
    <property type="entry name" value="CAP59_mtransfer"/>
    <property type="match status" value="1"/>
</dbReference>
<dbReference type="InterPro" id="IPR021047">
    <property type="entry name" value="Mannosyltransferase_CMT1"/>
</dbReference>
<organism evidence="1 2">
    <name type="scientific">Coemansia asiatica</name>
    <dbReference type="NCBI Taxonomy" id="1052880"/>
    <lineage>
        <taxon>Eukaryota</taxon>
        <taxon>Fungi</taxon>
        <taxon>Fungi incertae sedis</taxon>
        <taxon>Zoopagomycota</taxon>
        <taxon>Kickxellomycotina</taxon>
        <taxon>Kickxellomycetes</taxon>
        <taxon>Kickxellales</taxon>
        <taxon>Kickxellaceae</taxon>
        <taxon>Coemansia</taxon>
    </lineage>
</organism>
<protein>
    <submittedName>
        <fullName evidence="1">Uncharacterized protein</fullName>
    </submittedName>
</protein>
<dbReference type="CDD" id="cd00093">
    <property type="entry name" value="HTH_XRE"/>
    <property type="match status" value="1"/>
</dbReference>
<dbReference type="SUPFAM" id="SSF53448">
    <property type="entry name" value="Nucleotide-diphospho-sugar transferases"/>
    <property type="match status" value="1"/>
</dbReference>
<evidence type="ECO:0000313" key="1">
    <source>
        <dbReference type="EMBL" id="KAJ1646415.1"/>
    </source>
</evidence>
<name>A0A9W7XNQ7_9FUNG</name>
<comment type="caution">
    <text evidence="1">The sequence shown here is derived from an EMBL/GenBank/DDBJ whole genome shotgun (WGS) entry which is preliminary data.</text>
</comment>
<dbReference type="Proteomes" id="UP001145021">
    <property type="component" value="Unassembled WGS sequence"/>
</dbReference>
<reference evidence="1" key="1">
    <citation type="submission" date="2022-07" db="EMBL/GenBank/DDBJ databases">
        <title>Phylogenomic reconstructions and comparative analyses of Kickxellomycotina fungi.</title>
        <authorList>
            <person name="Reynolds N.K."/>
            <person name="Stajich J.E."/>
            <person name="Barry K."/>
            <person name="Grigoriev I.V."/>
            <person name="Crous P."/>
            <person name="Smith M.E."/>
        </authorList>
    </citation>
    <scope>NUCLEOTIDE SEQUENCE</scope>
    <source>
        <strain evidence="1">NBRC 105413</strain>
    </source>
</reference>